<proteinExistence type="predicted"/>
<evidence type="ECO:0008006" key="3">
    <source>
        <dbReference type="Google" id="ProtNLM"/>
    </source>
</evidence>
<dbReference type="Proteomes" id="UP000176853">
    <property type="component" value="Unassembled WGS sequence"/>
</dbReference>
<dbReference type="EMBL" id="MEVB01000003">
    <property type="protein sequence ID" value="OGC53690.1"/>
    <property type="molecule type" value="Genomic_DNA"/>
</dbReference>
<evidence type="ECO:0000313" key="1">
    <source>
        <dbReference type="EMBL" id="OGC53690.1"/>
    </source>
</evidence>
<dbReference type="InterPro" id="IPR024078">
    <property type="entry name" value="LmbE-like_dom_sf"/>
</dbReference>
<reference evidence="1 2" key="1">
    <citation type="journal article" date="2016" name="Nat. Commun.">
        <title>Thousands of microbial genomes shed light on interconnected biogeochemical processes in an aquifer system.</title>
        <authorList>
            <person name="Anantharaman K."/>
            <person name="Brown C.T."/>
            <person name="Hug L.A."/>
            <person name="Sharon I."/>
            <person name="Castelle C.J."/>
            <person name="Probst A.J."/>
            <person name="Thomas B.C."/>
            <person name="Singh A."/>
            <person name="Wilkins M.J."/>
            <person name="Karaoz U."/>
            <person name="Brodie E.L."/>
            <person name="Williams K.H."/>
            <person name="Hubbard S.S."/>
            <person name="Banfield J.F."/>
        </authorList>
    </citation>
    <scope>NUCLEOTIDE SEQUENCE [LARGE SCALE GENOMIC DNA]</scope>
</reference>
<dbReference type="Pfam" id="PF02585">
    <property type="entry name" value="PIG-L"/>
    <property type="match status" value="1"/>
</dbReference>
<dbReference type="PANTHER" id="PTHR12993">
    <property type="entry name" value="N-ACETYLGLUCOSAMINYL-PHOSPHATIDYLINOSITOL DE-N-ACETYLASE-RELATED"/>
    <property type="match status" value="1"/>
</dbReference>
<gene>
    <name evidence="1" type="ORF">A2709_03355</name>
</gene>
<dbReference type="InterPro" id="IPR003737">
    <property type="entry name" value="GlcNAc_PI_deacetylase-related"/>
</dbReference>
<evidence type="ECO:0000313" key="2">
    <source>
        <dbReference type="Proteomes" id="UP000176853"/>
    </source>
</evidence>
<dbReference type="SUPFAM" id="SSF102588">
    <property type="entry name" value="LmbE-like"/>
    <property type="match status" value="1"/>
</dbReference>
<dbReference type="AlphaFoldDB" id="A0A1F4V9X5"/>
<name>A0A1F4V9X5_UNCKA</name>
<dbReference type="Gene3D" id="3.40.50.10320">
    <property type="entry name" value="LmbE-like"/>
    <property type="match status" value="1"/>
</dbReference>
<dbReference type="GO" id="GO:0016811">
    <property type="term" value="F:hydrolase activity, acting on carbon-nitrogen (but not peptide) bonds, in linear amides"/>
    <property type="evidence" value="ECO:0007669"/>
    <property type="project" value="TreeGrafter"/>
</dbReference>
<sequence>MSLTWEAEVRLRSNEGQGIPGRKILIIAPHADDEVLGCGGLIAKQTARGDEVHLVIAAVGGNRQRHLASAPSIEERWSEALVAADILGISKVVALYEGYDMRMDTVPKVELVTKIDAILDSAAFSEIYLPCSSHNHDHEVVLHASLAALRPAAHAYSPDLIAQYEYYYGWTQPPTQGGKMYVDITFDLEVKARAMEAYGSQVRQGSHPASLEAIRTLAAMRGLEAGFKYAELFYVLKFIKP</sequence>
<protein>
    <recommendedName>
        <fullName evidence="3">PIG-L family deacetylase</fullName>
    </recommendedName>
</protein>
<accession>A0A1F4V9X5</accession>
<comment type="caution">
    <text evidence="1">The sequence shown here is derived from an EMBL/GenBank/DDBJ whole genome shotgun (WGS) entry which is preliminary data.</text>
</comment>
<organism evidence="1 2">
    <name type="scientific">candidate division WWE3 bacterium RIFCSPHIGHO2_01_FULL_43_9</name>
    <dbReference type="NCBI Taxonomy" id="1802618"/>
    <lineage>
        <taxon>Bacteria</taxon>
        <taxon>Katanobacteria</taxon>
    </lineage>
</organism>
<dbReference type="PANTHER" id="PTHR12993:SF29">
    <property type="entry name" value="BLR3841 PROTEIN"/>
    <property type="match status" value="1"/>
</dbReference>